<dbReference type="Pfam" id="PF05952">
    <property type="entry name" value="ComX"/>
    <property type="match status" value="1"/>
</dbReference>
<evidence type="ECO:0000256" key="5">
    <source>
        <dbReference type="ARBA" id="ARBA00023288"/>
    </source>
</evidence>
<evidence type="ECO:0000313" key="11">
    <source>
        <dbReference type="Proteomes" id="UP000648182"/>
    </source>
</evidence>
<dbReference type="Proteomes" id="UP000648182">
    <property type="component" value="Unassembled WGS sequence"/>
</dbReference>
<keyword evidence="4" id="KW-0178">Competence</keyword>
<evidence type="ECO:0000256" key="2">
    <source>
        <dbReference type="ARBA" id="ARBA00022525"/>
    </source>
</evidence>
<reference evidence="10 11" key="1">
    <citation type="submission" date="2020-08" db="EMBL/GenBank/DDBJ databases">
        <title>A Genomic Blueprint of the Chicken Gut Microbiome.</title>
        <authorList>
            <person name="Gilroy R."/>
            <person name="Ravi A."/>
            <person name="Getino M."/>
            <person name="Pursley I."/>
            <person name="Horton D.L."/>
            <person name="Alikhan N.-F."/>
            <person name="Baker D."/>
            <person name="Gharbi K."/>
            <person name="Hall N."/>
            <person name="Watson M."/>
            <person name="Adriaenssens E.M."/>
            <person name="Foster-Nyarko E."/>
            <person name="Jarju S."/>
            <person name="Secka A."/>
            <person name="Antonio M."/>
            <person name="Oren A."/>
            <person name="Chaudhuri R."/>
            <person name="La Ragione R.M."/>
            <person name="Hildebrand F."/>
            <person name="Pallen M.J."/>
        </authorList>
    </citation>
    <scope>NUCLEOTIDE SEQUENCE [LARGE SCALE GENOMIC DNA]</scope>
    <source>
        <strain evidence="10 11">Sa1BUA2</strain>
    </source>
</reference>
<comment type="subunit">
    <text evidence="7">Interacts directly with the sensor histidine kinase ComP and stimulates its activity.</text>
</comment>
<comment type="subcellular location">
    <subcellularLocation>
        <location evidence="1">Secreted</location>
    </subcellularLocation>
</comment>
<organism evidence="10 11">
    <name type="scientific">Bacillus norwichensis</name>
    <dbReference type="NCBI Taxonomy" id="2762217"/>
    <lineage>
        <taxon>Bacteria</taxon>
        <taxon>Bacillati</taxon>
        <taxon>Bacillota</taxon>
        <taxon>Bacilli</taxon>
        <taxon>Bacillales</taxon>
        <taxon>Bacillaceae</taxon>
        <taxon>Bacillus</taxon>
    </lineage>
</organism>
<evidence type="ECO:0000256" key="8">
    <source>
        <dbReference type="ARBA" id="ARBA00029545"/>
    </source>
</evidence>
<sequence length="53" mass="5984">MLEMVQYLLNSPDVLVKVKEGTASLIGVNEDQLKAIMDAFSGENISPKIRYWK</sequence>
<gene>
    <name evidence="10" type="primary">comX</name>
    <name evidence="10" type="ORF">H9631_21495</name>
</gene>
<dbReference type="InterPro" id="IPR009233">
    <property type="entry name" value="Competence_ComX_Bacillus"/>
</dbReference>
<dbReference type="EMBL" id="JACSPV010000071">
    <property type="protein sequence ID" value="MBD8007621.1"/>
    <property type="molecule type" value="Genomic_DNA"/>
</dbReference>
<keyword evidence="11" id="KW-1185">Reference proteome</keyword>
<evidence type="ECO:0000256" key="1">
    <source>
        <dbReference type="ARBA" id="ARBA00004613"/>
    </source>
</evidence>
<evidence type="ECO:0000313" key="10">
    <source>
        <dbReference type="EMBL" id="MBD8007621.1"/>
    </source>
</evidence>
<keyword evidence="6" id="KW-0636">Prenylation</keyword>
<protein>
    <recommendedName>
        <fullName evidence="8">ComX pheromone</fullName>
    </recommendedName>
    <alternativeName>
        <fullName evidence="9">Competence pheromone</fullName>
    </alternativeName>
</protein>
<keyword evidence="3" id="KW-0588">Pheromone</keyword>
<keyword evidence="5" id="KW-0449">Lipoprotein</keyword>
<evidence type="ECO:0000256" key="6">
    <source>
        <dbReference type="ARBA" id="ARBA00023289"/>
    </source>
</evidence>
<evidence type="ECO:0000256" key="7">
    <source>
        <dbReference type="ARBA" id="ARBA00029483"/>
    </source>
</evidence>
<evidence type="ECO:0000256" key="3">
    <source>
        <dbReference type="ARBA" id="ARBA00023044"/>
    </source>
</evidence>
<proteinExistence type="predicted"/>
<keyword evidence="2" id="KW-0964">Secreted</keyword>
<dbReference type="RefSeq" id="WP_191816410.1">
    <property type="nucleotide sequence ID" value="NZ_JACSPV010000071.1"/>
</dbReference>
<comment type="caution">
    <text evidence="10">The sequence shown here is derived from an EMBL/GenBank/DDBJ whole genome shotgun (WGS) entry which is preliminary data.</text>
</comment>
<evidence type="ECO:0000256" key="4">
    <source>
        <dbReference type="ARBA" id="ARBA00023287"/>
    </source>
</evidence>
<evidence type="ECO:0000256" key="9">
    <source>
        <dbReference type="ARBA" id="ARBA00030321"/>
    </source>
</evidence>
<name>A0ABR8VS69_9BACI</name>
<accession>A0ABR8VS69</accession>